<proteinExistence type="predicted"/>
<accession>A0A9D9EEW1</accession>
<organism evidence="1 2">
    <name type="scientific">Candidatus Cryptobacteroides merdavium</name>
    <dbReference type="NCBI Taxonomy" id="2840769"/>
    <lineage>
        <taxon>Bacteria</taxon>
        <taxon>Pseudomonadati</taxon>
        <taxon>Bacteroidota</taxon>
        <taxon>Bacteroidia</taxon>
        <taxon>Bacteroidales</taxon>
        <taxon>Candidatus Cryptobacteroides</taxon>
    </lineage>
</organism>
<protein>
    <recommendedName>
        <fullName evidence="3">Lipoprotein</fullName>
    </recommendedName>
</protein>
<sequence>MKGAVKIIVLTAAIVLLGGCGALYGTRYSNDKISLGDSRKSVENKFGRPYSSDLMSEDGRELEVLCYKEQMPYGYMLNTYFYFSDGKLVKKIQVDEKPSTVVVEDKCDHK</sequence>
<evidence type="ECO:0008006" key="3">
    <source>
        <dbReference type="Google" id="ProtNLM"/>
    </source>
</evidence>
<comment type="caution">
    <text evidence="1">The sequence shown here is derived from an EMBL/GenBank/DDBJ whole genome shotgun (WGS) entry which is preliminary data.</text>
</comment>
<dbReference type="EMBL" id="JADIMO010000058">
    <property type="protein sequence ID" value="MBO8445025.1"/>
    <property type="molecule type" value="Genomic_DNA"/>
</dbReference>
<evidence type="ECO:0000313" key="2">
    <source>
        <dbReference type="Proteomes" id="UP000823619"/>
    </source>
</evidence>
<name>A0A9D9EEW1_9BACT</name>
<dbReference type="AlphaFoldDB" id="A0A9D9EEW1"/>
<dbReference type="PROSITE" id="PS51257">
    <property type="entry name" value="PROKAR_LIPOPROTEIN"/>
    <property type="match status" value="1"/>
</dbReference>
<evidence type="ECO:0000313" key="1">
    <source>
        <dbReference type="EMBL" id="MBO8445025.1"/>
    </source>
</evidence>
<dbReference type="Proteomes" id="UP000823619">
    <property type="component" value="Unassembled WGS sequence"/>
</dbReference>
<reference evidence="1" key="2">
    <citation type="journal article" date="2021" name="PeerJ">
        <title>Extensive microbial diversity within the chicken gut microbiome revealed by metagenomics and culture.</title>
        <authorList>
            <person name="Gilroy R."/>
            <person name="Ravi A."/>
            <person name="Getino M."/>
            <person name="Pursley I."/>
            <person name="Horton D.L."/>
            <person name="Alikhan N.F."/>
            <person name="Baker D."/>
            <person name="Gharbi K."/>
            <person name="Hall N."/>
            <person name="Watson M."/>
            <person name="Adriaenssens E.M."/>
            <person name="Foster-Nyarko E."/>
            <person name="Jarju S."/>
            <person name="Secka A."/>
            <person name="Antonio M."/>
            <person name="Oren A."/>
            <person name="Chaudhuri R.R."/>
            <person name="La Ragione R."/>
            <person name="Hildebrand F."/>
            <person name="Pallen M.J."/>
        </authorList>
    </citation>
    <scope>NUCLEOTIDE SEQUENCE</scope>
    <source>
        <strain evidence="1">D5-748</strain>
    </source>
</reference>
<gene>
    <name evidence="1" type="ORF">IAC23_04935</name>
</gene>
<reference evidence="1" key="1">
    <citation type="submission" date="2020-10" db="EMBL/GenBank/DDBJ databases">
        <authorList>
            <person name="Gilroy R."/>
        </authorList>
    </citation>
    <scope>NUCLEOTIDE SEQUENCE</scope>
    <source>
        <strain evidence="1">D5-748</strain>
    </source>
</reference>